<gene>
    <name evidence="3" type="primary">3MAT_4</name>
    <name evidence="3" type="ORF">CK203_059398</name>
</gene>
<protein>
    <submittedName>
        <fullName evidence="3">Malonyl-coenzyme A:anthocyanin 3-O-glucoside-6''-O-malonyltransferase</fullName>
    </submittedName>
</protein>
<dbReference type="Proteomes" id="UP000288805">
    <property type="component" value="Unassembled WGS sequence"/>
</dbReference>
<evidence type="ECO:0000256" key="1">
    <source>
        <dbReference type="ARBA" id="ARBA00022679"/>
    </source>
</evidence>
<dbReference type="Gene3D" id="3.30.559.10">
    <property type="entry name" value="Chloramphenicol acetyltransferase-like domain"/>
    <property type="match status" value="2"/>
</dbReference>
<evidence type="ECO:0000256" key="2">
    <source>
        <dbReference type="ARBA" id="ARBA00023315"/>
    </source>
</evidence>
<dbReference type="Pfam" id="PF02458">
    <property type="entry name" value="Transferase"/>
    <property type="match status" value="1"/>
</dbReference>
<evidence type="ECO:0000313" key="3">
    <source>
        <dbReference type="EMBL" id="RVW70852.1"/>
    </source>
</evidence>
<keyword evidence="1 3" id="KW-0808">Transferase</keyword>
<dbReference type="EMBL" id="QGNW01000453">
    <property type="protein sequence ID" value="RVW70852.1"/>
    <property type="molecule type" value="Genomic_DNA"/>
</dbReference>
<proteinExistence type="predicted"/>
<accession>A0A438GF69</accession>
<sequence>MASSEMVHVLEHCRIAPPPGSVDGKSLSLTFFDLPWLHFPLMKLFFFYEFSHPKTYFVETIIPRLKHSLSLTLKHFFPLSGNLIFPLDCSIPEIRYKDGDSVSLTFVEGSFDFDHLSGNHQRNDIDFHPLAVQMSPASTTFGPLIVPLLAIQVTLFPNSGICIGFTFHHIAGDANTFVRFARSWASINKLGGDATLVESLILPFYDRTVVKDPIGLRSTFWNYFGKVKFEGCQSQLSTNNVRAKFLLRRAEVQRLKKWVIPQIPKQSHVSAFTVICAYVWSCMIKARSRSGEDVGENELEHFAFTADCRTLLDPPIPVAYFGNCLMGGLATTKSTRLIQEDGFIVAAKSIREAIHERVRNKGGVLKGVQQWVSDLKSLNRMRMAAVVGSPRFQVYNVDFGFGRPKKYEVISRDRYFTLDGCKDNEEDFEIGLCFPRLKWMPLRRSLPMASRLIPVYNNKDNDIVRKNKMKIVNDIVTINIVANFYLIMYYE</sequence>
<dbReference type="PANTHER" id="PTHR31625">
    <property type="match status" value="1"/>
</dbReference>
<organism evidence="3 4">
    <name type="scientific">Vitis vinifera</name>
    <name type="common">Grape</name>
    <dbReference type="NCBI Taxonomy" id="29760"/>
    <lineage>
        <taxon>Eukaryota</taxon>
        <taxon>Viridiplantae</taxon>
        <taxon>Streptophyta</taxon>
        <taxon>Embryophyta</taxon>
        <taxon>Tracheophyta</taxon>
        <taxon>Spermatophyta</taxon>
        <taxon>Magnoliopsida</taxon>
        <taxon>eudicotyledons</taxon>
        <taxon>Gunneridae</taxon>
        <taxon>Pentapetalae</taxon>
        <taxon>rosids</taxon>
        <taxon>Vitales</taxon>
        <taxon>Vitaceae</taxon>
        <taxon>Viteae</taxon>
        <taxon>Vitis</taxon>
    </lineage>
</organism>
<dbReference type="AlphaFoldDB" id="A0A438GF69"/>
<evidence type="ECO:0000313" key="4">
    <source>
        <dbReference type="Proteomes" id="UP000288805"/>
    </source>
</evidence>
<reference evidence="3 4" key="1">
    <citation type="journal article" date="2018" name="PLoS Genet.">
        <title>Population sequencing reveals clonal diversity and ancestral inbreeding in the grapevine cultivar Chardonnay.</title>
        <authorList>
            <person name="Roach M.J."/>
            <person name="Johnson D.L."/>
            <person name="Bohlmann J."/>
            <person name="van Vuuren H.J."/>
            <person name="Jones S.J."/>
            <person name="Pretorius I.S."/>
            <person name="Schmidt S.A."/>
            <person name="Borneman A.R."/>
        </authorList>
    </citation>
    <scope>NUCLEOTIDE SEQUENCE [LARGE SCALE GENOMIC DNA]</scope>
    <source>
        <strain evidence="4">cv. Chardonnay</strain>
        <tissue evidence="3">Leaf</tissue>
    </source>
</reference>
<keyword evidence="2" id="KW-0012">Acyltransferase</keyword>
<comment type="caution">
    <text evidence="3">The sequence shown here is derived from an EMBL/GenBank/DDBJ whole genome shotgun (WGS) entry which is preliminary data.</text>
</comment>
<dbReference type="GO" id="GO:0016747">
    <property type="term" value="F:acyltransferase activity, transferring groups other than amino-acyl groups"/>
    <property type="evidence" value="ECO:0007669"/>
    <property type="project" value="UniProtKB-ARBA"/>
</dbReference>
<dbReference type="InterPro" id="IPR023213">
    <property type="entry name" value="CAT-like_dom_sf"/>
</dbReference>
<dbReference type="InterPro" id="IPR051504">
    <property type="entry name" value="Plant_metabolite_acyltrans"/>
</dbReference>
<name>A0A438GF69_VITVI</name>